<feature type="transmembrane region" description="Helical" evidence="5">
    <location>
        <begin position="63"/>
        <end position="84"/>
    </location>
</feature>
<dbReference type="PANTHER" id="PTHR37422">
    <property type="entry name" value="TEICHURONIC ACID BIOSYNTHESIS PROTEIN TUAE"/>
    <property type="match status" value="1"/>
</dbReference>
<dbReference type="GO" id="GO:0016020">
    <property type="term" value="C:membrane"/>
    <property type="evidence" value="ECO:0007669"/>
    <property type="project" value="UniProtKB-SubCell"/>
</dbReference>
<feature type="transmembrane region" description="Helical" evidence="5">
    <location>
        <begin position="744"/>
        <end position="763"/>
    </location>
</feature>
<feature type="transmembrane region" description="Helical" evidence="5">
    <location>
        <begin position="775"/>
        <end position="792"/>
    </location>
</feature>
<feature type="transmembrane region" description="Helical" evidence="5">
    <location>
        <begin position="498"/>
        <end position="523"/>
    </location>
</feature>
<dbReference type="Gene3D" id="2.60.120.260">
    <property type="entry name" value="Galactose-binding domain-like"/>
    <property type="match status" value="1"/>
</dbReference>
<feature type="transmembrane region" description="Helical" evidence="5">
    <location>
        <begin position="23"/>
        <end position="43"/>
    </location>
</feature>
<evidence type="ECO:0000256" key="2">
    <source>
        <dbReference type="ARBA" id="ARBA00022692"/>
    </source>
</evidence>
<feature type="transmembrane region" description="Helical" evidence="5">
    <location>
        <begin position="446"/>
        <end position="463"/>
    </location>
</feature>
<name>A0A4R3Y8C1_9PROT</name>
<feature type="transmembrane region" description="Helical" evidence="5">
    <location>
        <begin position="211"/>
        <end position="229"/>
    </location>
</feature>
<dbReference type="Proteomes" id="UP000295367">
    <property type="component" value="Unassembled WGS sequence"/>
</dbReference>
<evidence type="ECO:0000313" key="7">
    <source>
        <dbReference type="EMBL" id="TCV88110.1"/>
    </source>
</evidence>
<keyword evidence="4 5" id="KW-0472">Membrane</keyword>
<protein>
    <submittedName>
        <fullName evidence="7">O-antigen ligase</fullName>
    </submittedName>
</protein>
<dbReference type="OrthoDB" id="283584at2"/>
<keyword evidence="3 5" id="KW-1133">Transmembrane helix</keyword>
<feature type="transmembrane region" description="Helical" evidence="5">
    <location>
        <begin position="420"/>
        <end position="439"/>
    </location>
</feature>
<feature type="transmembrane region" description="Helical" evidence="5">
    <location>
        <begin position="311"/>
        <end position="329"/>
    </location>
</feature>
<feature type="transmembrane region" description="Helical" evidence="5">
    <location>
        <begin position="349"/>
        <end position="365"/>
    </location>
</feature>
<dbReference type="InterPro" id="IPR007016">
    <property type="entry name" value="O-antigen_ligase-rel_domated"/>
</dbReference>
<keyword evidence="2 5" id="KW-0812">Transmembrane</keyword>
<dbReference type="GO" id="GO:0016874">
    <property type="term" value="F:ligase activity"/>
    <property type="evidence" value="ECO:0007669"/>
    <property type="project" value="UniProtKB-KW"/>
</dbReference>
<evidence type="ECO:0000259" key="6">
    <source>
        <dbReference type="Pfam" id="PF04932"/>
    </source>
</evidence>
<accession>A0A4R3Y8C1</accession>
<feature type="transmembrane region" description="Helical" evidence="5">
    <location>
        <begin position="91"/>
        <end position="108"/>
    </location>
</feature>
<evidence type="ECO:0000256" key="4">
    <source>
        <dbReference type="ARBA" id="ARBA00023136"/>
    </source>
</evidence>
<keyword evidence="7" id="KW-0436">Ligase</keyword>
<dbReference type="AlphaFoldDB" id="A0A4R3Y8C1"/>
<sequence length="821" mass="91424">MAKNLKQMGMQSRNGIKQQNSRFSHPLWIILILVGFISALVPFDPGSVLTSPSLIKPELAEQFYRFIKSSMLWVPIGLMFGIAGLGNIPRIWVGLLVTGTFLYFGFSLDVFNMVTVQEILAVAPGLATGLWLGERSFLSERKDTLLRTQSIPATTRSSNKETYAGNIEPKATALASADNNAVNEKTMPLSKSRATTHNRDNTSVNQSALSIYFKCLMAFIILLVVSAVLFGFPRWPIALGVGLALYLSILWRYPQAWLLVIPATLPLLDLAPWTGRFFFDEFDLLILSTLALLLCRTTPEPALSFSPRMRLLFLTLCISVLISFTNGLLPLQPLDANAFSNYFSHYNSLRVAKGFVWGIVLYGMLRSSEDLSQAQRFFSIGMMIGLAGVSVAALHEYWLFSGTSALDYRVTATFSSMHIGGGHIEAYLIFALSFTWLLLWQEKRIWIKAIAIGVFLIAIYALVTTVARGGIVALAVVFVILAFGMYRNLRARGTSRTLHYTASALLVSGLIVVILGIGTATFLQQRFAQTGEDAHTRFTHWSKSLNLLQKSWIEQLFGAGLGSFPERYFYANFDSSMGNYRYKTEQDNRYLSLNSGGTLYMAQSIKIMPNSPYTLSLDVRASDQTKRLDISICEKKLFNSHLCQWLNVPVTKSKEWQHQNIVFSSGQVGQGAWWARRPVQLSLYNPQDKGVVDIDNIHLTDSNGDNLISNGDFAQGGDYWFFKSGNHLAWHIKNMWVHLIFEQGIIGLIIFCTLTLVAVWHLLRSLYAGSPHATAWLASISGLLTIGFVDSLFDAPRLGMMLVLALLVGISQSTRSKTSLT</sequence>
<comment type="subcellular location">
    <subcellularLocation>
        <location evidence="1">Membrane</location>
        <topology evidence="1">Multi-pass membrane protein</topology>
    </subcellularLocation>
</comment>
<evidence type="ECO:0000256" key="1">
    <source>
        <dbReference type="ARBA" id="ARBA00004141"/>
    </source>
</evidence>
<feature type="transmembrane region" description="Helical" evidence="5">
    <location>
        <begin position="469"/>
        <end position="486"/>
    </location>
</feature>
<dbReference type="Pfam" id="PF04932">
    <property type="entry name" value="Wzy_C"/>
    <property type="match status" value="1"/>
</dbReference>
<comment type="caution">
    <text evidence="7">The sequence shown here is derived from an EMBL/GenBank/DDBJ whole genome shotgun (WGS) entry which is preliminary data.</text>
</comment>
<dbReference type="InterPro" id="IPR051533">
    <property type="entry name" value="WaaL-like"/>
</dbReference>
<dbReference type="RefSeq" id="WP_124945744.1">
    <property type="nucleotide sequence ID" value="NZ_BHVT01000019.1"/>
</dbReference>
<dbReference type="EMBL" id="SMCO01000004">
    <property type="protein sequence ID" value="TCV88110.1"/>
    <property type="molecule type" value="Genomic_DNA"/>
</dbReference>
<dbReference type="PANTHER" id="PTHR37422:SF13">
    <property type="entry name" value="LIPOPOLYSACCHARIDE BIOSYNTHESIS PROTEIN PA4999-RELATED"/>
    <property type="match status" value="1"/>
</dbReference>
<organism evidence="7 8">
    <name type="scientific">Sulfurirhabdus autotrophica</name>
    <dbReference type="NCBI Taxonomy" id="1706046"/>
    <lineage>
        <taxon>Bacteria</taxon>
        <taxon>Pseudomonadati</taxon>
        <taxon>Pseudomonadota</taxon>
        <taxon>Betaproteobacteria</taxon>
        <taxon>Nitrosomonadales</taxon>
        <taxon>Sulfuricellaceae</taxon>
        <taxon>Sulfurirhabdus</taxon>
    </lineage>
</organism>
<proteinExistence type="predicted"/>
<evidence type="ECO:0000256" key="5">
    <source>
        <dbReference type="SAM" id="Phobius"/>
    </source>
</evidence>
<feature type="transmembrane region" description="Helical" evidence="5">
    <location>
        <begin position="377"/>
        <end position="400"/>
    </location>
</feature>
<evidence type="ECO:0000313" key="8">
    <source>
        <dbReference type="Proteomes" id="UP000295367"/>
    </source>
</evidence>
<gene>
    <name evidence="7" type="ORF">EDC63_10467</name>
</gene>
<feature type="transmembrane region" description="Helical" evidence="5">
    <location>
        <begin position="235"/>
        <end position="251"/>
    </location>
</feature>
<keyword evidence="8" id="KW-1185">Reference proteome</keyword>
<feature type="domain" description="O-antigen ligase-related" evidence="6">
    <location>
        <begin position="454"/>
        <end position="591"/>
    </location>
</feature>
<feature type="transmembrane region" description="Helical" evidence="5">
    <location>
        <begin position="114"/>
        <end position="132"/>
    </location>
</feature>
<evidence type="ECO:0000256" key="3">
    <source>
        <dbReference type="ARBA" id="ARBA00022989"/>
    </source>
</evidence>
<reference evidence="7 8" key="1">
    <citation type="submission" date="2019-03" db="EMBL/GenBank/DDBJ databases">
        <title>Genomic Encyclopedia of Type Strains, Phase IV (KMG-IV): sequencing the most valuable type-strain genomes for metagenomic binning, comparative biology and taxonomic classification.</title>
        <authorList>
            <person name="Goeker M."/>
        </authorList>
    </citation>
    <scope>NUCLEOTIDE SEQUENCE [LARGE SCALE GENOMIC DNA]</scope>
    <source>
        <strain evidence="7 8">DSM 100309</strain>
    </source>
</reference>